<organism evidence="2 3">
    <name type="scientific">Xanthocytophaga flava</name>
    <dbReference type="NCBI Taxonomy" id="3048013"/>
    <lineage>
        <taxon>Bacteria</taxon>
        <taxon>Pseudomonadati</taxon>
        <taxon>Bacteroidota</taxon>
        <taxon>Cytophagia</taxon>
        <taxon>Cytophagales</taxon>
        <taxon>Rhodocytophagaceae</taxon>
        <taxon>Xanthocytophaga</taxon>
    </lineage>
</organism>
<keyword evidence="1" id="KW-1133">Transmembrane helix</keyword>
<sequence length="261" mass="29254">MANDFLTNDNKIALLVESTLITAASAFPIVSSLATGWTEYKSYKQTKNIKSILLDYAKRLDELKDKVDQQYLQSEEAKRLIERTAILGKEEDRQEKRKMLSEFLANASTVQLSDDTEKDMVLDTINRISPLQSSILHFITKSIIMSMGKDSVKLGSNYNPKSPGDQFFGFERELVVVVAFQDHNIDPIKSSDTIEASLDYMISIGVVELLSMRGGLVGGERLCKPTKLGLKVLDYLGTPIENMIEIPALIEKTKKERGLIK</sequence>
<keyword evidence="1" id="KW-0812">Transmembrane</keyword>
<protein>
    <submittedName>
        <fullName evidence="2">Uncharacterized protein</fullName>
    </submittedName>
</protein>
<accession>A0AAE3QQG9</accession>
<comment type="caution">
    <text evidence="2">The sequence shown here is derived from an EMBL/GenBank/DDBJ whole genome shotgun (WGS) entry which is preliminary data.</text>
</comment>
<evidence type="ECO:0000256" key="1">
    <source>
        <dbReference type="SAM" id="Phobius"/>
    </source>
</evidence>
<dbReference type="EMBL" id="JASJOS010000011">
    <property type="protein sequence ID" value="MDJ1483480.1"/>
    <property type="molecule type" value="Genomic_DNA"/>
</dbReference>
<keyword evidence="1" id="KW-0472">Membrane</keyword>
<gene>
    <name evidence="2" type="ORF">QNI16_23480</name>
</gene>
<dbReference type="RefSeq" id="WP_313983386.1">
    <property type="nucleotide sequence ID" value="NZ_JASJOS010000011.1"/>
</dbReference>
<dbReference type="AlphaFoldDB" id="A0AAE3QQG9"/>
<evidence type="ECO:0000313" key="3">
    <source>
        <dbReference type="Proteomes" id="UP001241110"/>
    </source>
</evidence>
<name>A0AAE3QQG9_9BACT</name>
<proteinExistence type="predicted"/>
<feature type="transmembrane region" description="Helical" evidence="1">
    <location>
        <begin position="12"/>
        <end position="37"/>
    </location>
</feature>
<reference evidence="2" key="1">
    <citation type="submission" date="2023-05" db="EMBL/GenBank/DDBJ databases">
        <authorList>
            <person name="Zhang X."/>
        </authorList>
    </citation>
    <scope>NUCLEOTIDE SEQUENCE</scope>
    <source>
        <strain evidence="2">YF14B1</strain>
    </source>
</reference>
<evidence type="ECO:0000313" key="2">
    <source>
        <dbReference type="EMBL" id="MDJ1483480.1"/>
    </source>
</evidence>
<dbReference type="Proteomes" id="UP001241110">
    <property type="component" value="Unassembled WGS sequence"/>
</dbReference>